<keyword evidence="2" id="KW-1185">Reference proteome</keyword>
<reference evidence="1 2" key="1">
    <citation type="submission" date="2016-10" db="EMBL/GenBank/DDBJ databases">
        <authorList>
            <person name="de Groot N.N."/>
        </authorList>
    </citation>
    <scope>NUCLEOTIDE SEQUENCE [LARGE SCALE GENOMIC DNA]</scope>
    <source>
        <strain evidence="1 2">DSM 1283</strain>
    </source>
</reference>
<organism evidence="1 2">
    <name type="scientific">Anaerocolumna aminovalerica</name>
    <dbReference type="NCBI Taxonomy" id="1527"/>
    <lineage>
        <taxon>Bacteria</taxon>
        <taxon>Bacillati</taxon>
        <taxon>Bacillota</taxon>
        <taxon>Clostridia</taxon>
        <taxon>Lachnospirales</taxon>
        <taxon>Lachnospiraceae</taxon>
        <taxon>Anaerocolumna</taxon>
    </lineage>
</organism>
<dbReference type="RefSeq" id="WP_091688356.1">
    <property type="nucleotide sequence ID" value="NZ_BAABFM010000015.1"/>
</dbReference>
<sequence>MWIKGFRLLWIKLETSNNRFISIPFPIPLYIFEELLDCFLDLLTVVCFFITKVPEPNSSSRITIYSIKALVIIVMKLLDSLTGDEPYDLVDITTDKAKVLIKVR</sequence>
<dbReference type="Proteomes" id="UP000198806">
    <property type="component" value="Unassembled WGS sequence"/>
</dbReference>
<dbReference type="AlphaFoldDB" id="A0A1I5IBY4"/>
<proteinExistence type="predicted"/>
<evidence type="ECO:0000313" key="2">
    <source>
        <dbReference type="Proteomes" id="UP000198806"/>
    </source>
</evidence>
<accession>A0A1I5IBY4</accession>
<dbReference type="STRING" id="1527.SAMN04489757_14236"/>
<evidence type="ECO:0000313" key="1">
    <source>
        <dbReference type="EMBL" id="SFO58095.1"/>
    </source>
</evidence>
<name>A0A1I5IBY4_9FIRM</name>
<dbReference type="EMBL" id="FOWD01000042">
    <property type="protein sequence ID" value="SFO58095.1"/>
    <property type="molecule type" value="Genomic_DNA"/>
</dbReference>
<gene>
    <name evidence="1" type="ORF">SAMN04489757_14236</name>
</gene>
<protein>
    <submittedName>
        <fullName evidence="1">Uncharacterized protein</fullName>
    </submittedName>
</protein>